<protein>
    <recommendedName>
        <fullName evidence="1">VWFA domain-containing protein</fullName>
    </recommendedName>
</protein>
<name>A0A1J7C1M1_9ACTN</name>
<dbReference type="InterPro" id="IPR050458">
    <property type="entry name" value="LolB"/>
</dbReference>
<dbReference type="Proteomes" id="UP000243342">
    <property type="component" value="Unassembled WGS sequence"/>
</dbReference>
<dbReference type="EMBL" id="MLCF01000150">
    <property type="protein sequence ID" value="OIV35464.1"/>
    <property type="molecule type" value="Genomic_DNA"/>
</dbReference>
<evidence type="ECO:0000313" key="2">
    <source>
        <dbReference type="EMBL" id="OIV35464.1"/>
    </source>
</evidence>
<dbReference type="AlphaFoldDB" id="A0A1J7C1M1"/>
<dbReference type="SMART" id="SM00327">
    <property type="entry name" value="VWA"/>
    <property type="match status" value="1"/>
</dbReference>
<accession>A0A1J7C1M1</accession>
<dbReference type="Pfam" id="PF05762">
    <property type="entry name" value="VWA_CoxE"/>
    <property type="match status" value="1"/>
</dbReference>
<evidence type="ECO:0000313" key="3">
    <source>
        <dbReference type="Proteomes" id="UP000243342"/>
    </source>
</evidence>
<organism evidence="2 3">
    <name type="scientific">Mangrovactinospora gilvigrisea</name>
    <dbReference type="NCBI Taxonomy" id="1428644"/>
    <lineage>
        <taxon>Bacteria</taxon>
        <taxon>Bacillati</taxon>
        <taxon>Actinomycetota</taxon>
        <taxon>Actinomycetes</taxon>
        <taxon>Kitasatosporales</taxon>
        <taxon>Streptomycetaceae</taxon>
        <taxon>Mangrovactinospora</taxon>
    </lineage>
</organism>
<comment type="caution">
    <text evidence="2">The sequence shown here is derived from an EMBL/GenBank/DDBJ whole genome shotgun (WGS) entry which is preliminary data.</text>
</comment>
<sequence>MSGDDEERLRRWRLALGGGGDADGTGVVPEGRDAHIDAALSALYASDDPDASTADPLGAGLAASAPRAARWLGDIRRQFSPSTVQLLQRDAIDRLGLQQLLLEPELLDAVQPDVHLVATLIGLARAMPETTRSTARAVVRRLTEELEARLAARTRSAVGGALDRSARIRRPRRPSEVDWDRTVRANLRHYLPEQRTLVPERLIGRGRAAASLRRELILCVDQSGSMAPSVVHAAVFASVLASVRSLATRLVLFDTSVVDLTDQLDDPVDVLFGAQLGGGTDIARALAYCATRINRPAETVLVLVSDLCDGGDSEEALRRAAALTASGVRLIVLPALADAADADATDAAETADATDPAAAERYAALGVPVLSCPPDDFPELIAAALERQPLSLPRS</sequence>
<reference evidence="2 3" key="1">
    <citation type="submission" date="2016-10" db="EMBL/GenBank/DDBJ databases">
        <title>Genome sequence of Streptomyces gilvigriseus MUSC 26.</title>
        <authorList>
            <person name="Lee L.-H."/>
            <person name="Ser H.-L."/>
        </authorList>
    </citation>
    <scope>NUCLEOTIDE SEQUENCE [LARGE SCALE GENOMIC DNA]</scope>
    <source>
        <strain evidence="2 3">MUSC 26</strain>
    </source>
</reference>
<dbReference type="InterPro" id="IPR002035">
    <property type="entry name" value="VWF_A"/>
</dbReference>
<dbReference type="Gene3D" id="3.40.50.410">
    <property type="entry name" value="von Willebrand factor, type A domain"/>
    <property type="match status" value="1"/>
</dbReference>
<dbReference type="InterPro" id="IPR036465">
    <property type="entry name" value="vWFA_dom_sf"/>
</dbReference>
<evidence type="ECO:0000259" key="1">
    <source>
        <dbReference type="SMART" id="SM00327"/>
    </source>
</evidence>
<dbReference type="SUPFAM" id="SSF53300">
    <property type="entry name" value="vWA-like"/>
    <property type="match status" value="1"/>
</dbReference>
<dbReference type="PANTHER" id="PTHR30634">
    <property type="entry name" value="OUTER MEMBRANE LOLAB LIPOPROTEIN INSERTION APPARATUS"/>
    <property type="match status" value="1"/>
</dbReference>
<proteinExistence type="predicted"/>
<dbReference type="STRING" id="1428644.BIV57_21345"/>
<feature type="domain" description="VWFA" evidence="1">
    <location>
        <begin position="213"/>
        <end position="382"/>
    </location>
</feature>
<gene>
    <name evidence="2" type="ORF">BIV57_21345</name>
</gene>
<dbReference type="InterPro" id="IPR008912">
    <property type="entry name" value="Uncharacterised_CoxE"/>
</dbReference>
<keyword evidence="3" id="KW-1185">Reference proteome</keyword>
<dbReference type="RefSeq" id="WP_071658563.1">
    <property type="nucleotide sequence ID" value="NZ_MLCF01000150.1"/>
</dbReference>
<dbReference type="PANTHER" id="PTHR30634:SF16">
    <property type="entry name" value="OUTER-MEMBRANE LIPOPROTEIN LOLB"/>
    <property type="match status" value="1"/>
</dbReference>